<protein>
    <recommendedName>
        <fullName evidence="3">F-box domain-containing protein</fullName>
    </recommendedName>
</protein>
<sequence>MYPPLTLPSWTCRPRCYSRSLIGRAETGRSECPATTSASSFQSVYHFHEAQTTMSTMRALAMVCRRWLDVLAMRPEYWEQLKINIDGPTFIPAAIETFFVASRDNPIEVTVYPREFEPCTLTAAQERDRWALIMRHMAPHLGRLSRLSVTAYFRSTIVFISQFLDGATLTLEELELDSRQTDDSPLQISTLCLPDIESLHTDAESFVNFMDAIEWPSGSGTLGKIDITRYRPESPLPAASPARLIAALDKLNGLRVSRYILSITNVKFDPNDLPSDTPSLRSVALLTLEELEGPFVPIICDATRSSVHLEDIHIKKCETPTYSPLPPGNLHISDIPSGPSLLHLLQGFQGTDIILYDCQGFDDWFLGVLSARNQTDGRFQACPNLQNLELRDYRFSASALRRMCQCEARYDNTQTRIKSISVYGPKLDDESSAWFESHVEDFSWEERELSELERLRKLQELLSSMGGLGSLIPATQM</sequence>
<evidence type="ECO:0008006" key="3">
    <source>
        <dbReference type="Google" id="ProtNLM"/>
    </source>
</evidence>
<dbReference type="Proteomes" id="UP000053558">
    <property type="component" value="Unassembled WGS sequence"/>
</dbReference>
<accession>A0A5M3MXE8</accession>
<organism evidence="1 2">
    <name type="scientific">Coniophora puteana (strain RWD-64-598)</name>
    <name type="common">Brown rot fungus</name>
    <dbReference type="NCBI Taxonomy" id="741705"/>
    <lineage>
        <taxon>Eukaryota</taxon>
        <taxon>Fungi</taxon>
        <taxon>Dikarya</taxon>
        <taxon>Basidiomycota</taxon>
        <taxon>Agaricomycotina</taxon>
        <taxon>Agaricomycetes</taxon>
        <taxon>Agaricomycetidae</taxon>
        <taxon>Boletales</taxon>
        <taxon>Coniophorineae</taxon>
        <taxon>Coniophoraceae</taxon>
        <taxon>Coniophora</taxon>
    </lineage>
</organism>
<proteinExistence type="predicted"/>
<name>A0A5M3MXE8_CONPW</name>
<dbReference type="KEGG" id="cput:CONPUDRAFT_135523"/>
<evidence type="ECO:0000313" key="2">
    <source>
        <dbReference type="Proteomes" id="UP000053558"/>
    </source>
</evidence>
<reference evidence="2" key="1">
    <citation type="journal article" date="2012" name="Science">
        <title>The Paleozoic origin of enzymatic lignin decomposition reconstructed from 31 fungal genomes.</title>
        <authorList>
            <person name="Floudas D."/>
            <person name="Binder M."/>
            <person name="Riley R."/>
            <person name="Barry K."/>
            <person name="Blanchette R.A."/>
            <person name="Henrissat B."/>
            <person name="Martinez A.T."/>
            <person name="Otillar R."/>
            <person name="Spatafora J.W."/>
            <person name="Yadav J.S."/>
            <person name="Aerts A."/>
            <person name="Benoit I."/>
            <person name="Boyd A."/>
            <person name="Carlson A."/>
            <person name="Copeland A."/>
            <person name="Coutinho P.M."/>
            <person name="de Vries R.P."/>
            <person name="Ferreira P."/>
            <person name="Findley K."/>
            <person name="Foster B."/>
            <person name="Gaskell J."/>
            <person name="Glotzer D."/>
            <person name="Gorecki P."/>
            <person name="Heitman J."/>
            <person name="Hesse C."/>
            <person name="Hori C."/>
            <person name="Igarashi K."/>
            <person name="Jurgens J.A."/>
            <person name="Kallen N."/>
            <person name="Kersten P."/>
            <person name="Kohler A."/>
            <person name="Kuees U."/>
            <person name="Kumar T.K.A."/>
            <person name="Kuo A."/>
            <person name="LaButti K."/>
            <person name="Larrondo L.F."/>
            <person name="Lindquist E."/>
            <person name="Ling A."/>
            <person name="Lombard V."/>
            <person name="Lucas S."/>
            <person name="Lundell T."/>
            <person name="Martin R."/>
            <person name="McLaughlin D.J."/>
            <person name="Morgenstern I."/>
            <person name="Morin E."/>
            <person name="Murat C."/>
            <person name="Nagy L.G."/>
            <person name="Nolan M."/>
            <person name="Ohm R.A."/>
            <person name="Patyshakuliyeva A."/>
            <person name="Rokas A."/>
            <person name="Ruiz-Duenas F.J."/>
            <person name="Sabat G."/>
            <person name="Salamov A."/>
            <person name="Samejima M."/>
            <person name="Schmutz J."/>
            <person name="Slot J.C."/>
            <person name="St John F."/>
            <person name="Stenlid J."/>
            <person name="Sun H."/>
            <person name="Sun S."/>
            <person name="Syed K."/>
            <person name="Tsang A."/>
            <person name="Wiebenga A."/>
            <person name="Young D."/>
            <person name="Pisabarro A."/>
            <person name="Eastwood D.C."/>
            <person name="Martin F."/>
            <person name="Cullen D."/>
            <person name="Grigoriev I.V."/>
            <person name="Hibbett D.S."/>
        </authorList>
    </citation>
    <scope>NUCLEOTIDE SEQUENCE [LARGE SCALE GENOMIC DNA]</scope>
    <source>
        <strain evidence="2">RWD-64-598 SS2</strain>
    </source>
</reference>
<dbReference type="GeneID" id="19200772"/>
<dbReference type="OrthoDB" id="2866718at2759"/>
<comment type="caution">
    <text evidence="1">The sequence shown here is derived from an EMBL/GenBank/DDBJ whole genome shotgun (WGS) entry which is preliminary data.</text>
</comment>
<keyword evidence="2" id="KW-1185">Reference proteome</keyword>
<dbReference type="AlphaFoldDB" id="A0A5M3MXE8"/>
<gene>
    <name evidence="1" type="ORF">CONPUDRAFT_135523</name>
</gene>
<evidence type="ECO:0000313" key="1">
    <source>
        <dbReference type="EMBL" id="EIW83839.1"/>
    </source>
</evidence>
<dbReference type="SUPFAM" id="SSF52047">
    <property type="entry name" value="RNI-like"/>
    <property type="match status" value="1"/>
</dbReference>
<dbReference type="EMBL" id="JH711575">
    <property type="protein sequence ID" value="EIW83839.1"/>
    <property type="molecule type" value="Genomic_DNA"/>
</dbReference>
<dbReference type="RefSeq" id="XP_007765714.1">
    <property type="nucleotide sequence ID" value="XM_007767524.1"/>
</dbReference>